<evidence type="ECO:0000313" key="1">
    <source>
        <dbReference type="EMBL" id="EFQ30564.1"/>
    </source>
</evidence>
<sequence>MAQATPTAQEKPCPVEKRTTQEVIDKLGLIPNEEKGYFIEAFRDPEASSNRISYLLEACDQAKEHVKVIYIWPAECLISRFGNQSSKVTTKLGISF</sequence>
<protein>
    <submittedName>
        <fullName evidence="1">Uncharacterized protein</fullName>
    </submittedName>
</protein>
<organism evidence="2">
    <name type="scientific">Colletotrichum graminicola (strain M1.001 / M2 / FGSC 10212)</name>
    <name type="common">Maize anthracnose fungus</name>
    <name type="synonym">Glomerella graminicola</name>
    <dbReference type="NCBI Taxonomy" id="645133"/>
    <lineage>
        <taxon>Eukaryota</taxon>
        <taxon>Fungi</taxon>
        <taxon>Dikarya</taxon>
        <taxon>Ascomycota</taxon>
        <taxon>Pezizomycotina</taxon>
        <taxon>Sordariomycetes</taxon>
        <taxon>Hypocreomycetidae</taxon>
        <taxon>Glomerellales</taxon>
        <taxon>Glomerellaceae</taxon>
        <taxon>Colletotrichum</taxon>
        <taxon>Colletotrichum graminicola species complex</taxon>
    </lineage>
</organism>
<dbReference type="EMBL" id="GG697350">
    <property type="protein sequence ID" value="EFQ30564.1"/>
    <property type="molecule type" value="Genomic_DNA"/>
</dbReference>
<dbReference type="Proteomes" id="UP000008782">
    <property type="component" value="Unassembled WGS sequence"/>
</dbReference>
<name>E3QIF4_COLGM</name>
<dbReference type="SUPFAM" id="SSF51182">
    <property type="entry name" value="RmlC-like cupins"/>
    <property type="match status" value="1"/>
</dbReference>
<dbReference type="OrthoDB" id="6614653at2759"/>
<dbReference type="InterPro" id="IPR014710">
    <property type="entry name" value="RmlC-like_jellyroll"/>
</dbReference>
<evidence type="ECO:0000313" key="2">
    <source>
        <dbReference type="Proteomes" id="UP000008782"/>
    </source>
</evidence>
<dbReference type="InterPro" id="IPR011051">
    <property type="entry name" value="RmlC_Cupin_sf"/>
</dbReference>
<dbReference type="RefSeq" id="XP_008094584.1">
    <property type="nucleotide sequence ID" value="XM_008096393.1"/>
</dbReference>
<dbReference type="eggNOG" id="ENOG502RM2D">
    <property type="taxonomic scope" value="Eukaryota"/>
</dbReference>
<reference evidence="2" key="1">
    <citation type="journal article" date="2012" name="Nat. Genet.">
        <title>Lifestyle transitions in plant pathogenic Colletotrichum fungi deciphered by genome and transcriptome analyses.</title>
        <authorList>
            <person name="O'Connell R.J."/>
            <person name="Thon M.R."/>
            <person name="Hacquard S."/>
            <person name="Amyotte S.G."/>
            <person name="Kleemann J."/>
            <person name="Torres M.F."/>
            <person name="Damm U."/>
            <person name="Buiate E.A."/>
            <person name="Epstein L."/>
            <person name="Alkan N."/>
            <person name="Altmueller J."/>
            <person name="Alvarado-Balderrama L."/>
            <person name="Bauser C.A."/>
            <person name="Becker C."/>
            <person name="Birren B.W."/>
            <person name="Chen Z."/>
            <person name="Choi J."/>
            <person name="Crouch J.A."/>
            <person name="Duvick J.P."/>
            <person name="Farman M.A."/>
            <person name="Gan P."/>
            <person name="Heiman D."/>
            <person name="Henrissat B."/>
            <person name="Howard R.J."/>
            <person name="Kabbage M."/>
            <person name="Koch C."/>
            <person name="Kracher B."/>
            <person name="Kubo Y."/>
            <person name="Law A.D."/>
            <person name="Lebrun M.-H."/>
            <person name="Lee Y.-H."/>
            <person name="Miyara I."/>
            <person name="Moore N."/>
            <person name="Neumann U."/>
            <person name="Nordstroem K."/>
            <person name="Panaccione D.G."/>
            <person name="Panstruga R."/>
            <person name="Place M."/>
            <person name="Proctor R.H."/>
            <person name="Prusky D."/>
            <person name="Rech G."/>
            <person name="Reinhardt R."/>
            <person name="Rollins J.A."/>
            <person name="Rounsley S."/>
            <person name="Schardl C.L."/>
            <person name="Schwartz D.C."/>
            <person name="Shenoy N."/>
            <person name="Shirasu K."/>
            <person name="Sikhakolli U.R."/>
            <person name="Stueber K."/>
            <person name="Sukno S.A."/>
            <person name="Sweigard J.A."/>
            <person name="Takano Y."/>
            <person name="Takahara H."/>
            <person name="Trail F."/>
            <person name="van der Does H.C."/>
            <person name="Voll L.M."/>
            <person name="Will I."/>
            <person name="Young S."/>
            <person name="Zeng Q."/>
            <person name="Zhang J."/>
            <person name="Zhou S."/>
            <person name="Dickman M.B."/>
            <person name="Schulze-Lefert P."/>
            <person name="Ver Loren van Themaat E."/>
            <person name="Ma L.-J."/>
            <person name="Vaillancourt L.J."/>
        </authorList>
    </citation>
    <scope>NUCLEOTIDE SEQUENCE [LARGE SCALE GENOMIC DNA]</scope>
    <source>
        <strain evidence="2">M1.001 / M2 / FGSC 10212</strain>
    </source>
</reference>
<keyword evidence="2" id="KW-1185">Reference proteome</keyword>
<dbReference type="HOGENOM" id="CLU_2359598_0_0_1"/>
<dbReference type="AlphaFoldDB" id="E3QIF4"/>
<accession>E3QIF4</accession>
<dbReference type="Gene3D" id="2.60.120.10">
    <property type="entry name" value="Jelly Rolls"/>
    <property type="match status" value="1"/>
</dbReference>
<dbReference type="GeneID" id="24411073"/>
<gene>
    <name evidence="1" type="ORF">GLRG_05708</name>
</gene>
<proteinExistence type="predicted"/>
<dbReference type="VEuPathDB" id="FungiDB:GLRG_05708"/>